<dbReference type="Proteomes" id="UP000240569">
    <property type="component" value="Unassembled WGS sequence"/>
</dbReference>
<evidence type="ECO:0000313" key="3">
    <source>
        <dbReference type="Proteomes" id="UP000240569"/>
    </source>
</evidence>
<proteinExistence type="predicted"/>
<dbReference type="AlphaFoldDB" id="A0A2R6AFZ5"/>
<feature type="transmembrane region" description="Helical" evidence="1">
    <location>
        <begin position="30"/>
        <end position="50"/>
    </location>
</feature>
<evidence type="ECO:0008006" key="4">
    <source>
        <dbReference type="Google" id="ProtNLM"/>
    </source>
</evidence>
<feature type="transmembrane region" description="Helical" evidence="1">
    <location>
        <begin position="7"/>
        <end position="24"/>
    </location>
</feature>
<sequence length="118" mass="13273">MNRRIGLVLILLMFSVLAYYFAHFGRIDPWFVAIRTFISIPSIVFTPGYFIMETFTKEKDTLAKFLMSVGLSLSILGIWAIFIDMSSLRITPELVGLPALVISVSFGVFLIFKGNKNG</sequence>
<gene>
    <name evidence="2" type="ORF">B9Q02_07090</name>
</gene>
<keyword evidence="1" id="KW-0812">Transmembrane</keyword>
<protein>
    <recommendedName>
        <fullName evidence="4">DUF1616 domain-containing protein</fullName>
    </recommendedName>
</protein>
<organism evidence="2 3">
    <name type="scientific">Candidatus Marsarchaeota G1 archaeon BE_D</name>
    <dbReference type="NCBI Taxonomy" id="1978156"/>
    <lineage>
        <taxon>Archaea</taxon>
        <taxon>Candidatus Marsarchaeota</taxon>
        <taxon>Candidatus Marsarchaeota group 1</taxon>
    </lineage>
</organism>
<dbReference type="EMBL" id="NEXD01000039">
    <property type="protein sequence ID" value="PSN85238.1"/>
    <property type="molecule type" value="Genomic_DNA"/>
</dbReference>
<feature type="transmembrane region" description="Helical" evidence="1">
    <location>
        <begin position="94"/>
        <end position="112"/>
    </location>
</feature>
<keyword evidence="1" id="KW-1133">Transmembrane helix</keyword>
<accession>A0A2R6AFZ5</accession>
<feature type="transmembrane region" description="Helical" evidence="1">
    <location>
        <begin position="62"/>
        <end position="82"/>
    </location>
</feature>
<name>A0A2R6AFZ5_9ARCH</name>
<evidence type="ECO:0000313" key="2">
    <source>
        <dbReference type="EMBL" id="PSN85238.1"/>
    </source>
</evidence>
<keyword evidence="1" id="KW-0472">Membrane</keyword>
<reference evidence="2 3" key="1">
    <citation type="submission" date="2017-04" db="EMBL/GenBank/DDBJ databases">
        <title>Novel microbial lineages endemic to geothermal iron-oxide mats fill important gaps in the evolutionary history of Archaea.</title>
        <authorList>
            <person name="Jay Z.J."/>
            <person name="Beam J.P."/>
            <person name="Dlakic M."/>
            <person name="Rusch D.B."/>
            <person name="Kozubal M.A."/>
            <person name="Inskeep W.P."/>
        </authorList>
    </citation>
    <scope>NUCLEOTIDE SEQUENCE [LARGE SCALE GENOMIC DNA]</scope>
    <source>
        <strain evidence="2">BE_D</strain>
    </source>
</reference>
<comment type="caution">
    <text evidence="2">The sequence shown here is derived from an EMBL/GenBank/DDBJ whole genome shotgun (WGS) entry which is preliminary data.</text>
</comment>
<evidence type="ECO:0000256" key="1">
    <source>
        <dbReference type="SAM" id="Phobius"/>
    </source>
</evidence>